<evidence type="ECO:0000256" key="1">
    <source>
        <dbReference type="SAM" id="MobiDB-lite"/>
    </source>
</evidence>
<dbReference type="AlphaFoldDB" id="A0A6L2M3W9"/>
<feature type="compositionally biased region" description="Acidic residues" evidence="1">
    <location>
        <begin position="33"/>
        <end position="52"/>
    </location>
</feature>
<reference evidence="2" key="1">
    <citation type="journal article" date="2019" name="Sci. Rep.">
        <title>Draft genome of Tanacetum cinerariifolium, the natural source of mosquito coil.</title>
        <authorList>
            <person name="Yamashiro T."/>
            <person name="Shiraishi A."/>
            <person name="Satake H."/>
            <person name="Nakayama K."/>
        </authorList>
    </citation>
    <scope>NUCLEOTIDE SEQUENCE</scope>
</reference>
<comment type="caution">
    <text evidence="2">The sequence shown here is derived from an EMBL/GenBank/DDBJ whole genome shotgun (WGS) entry which is preliminary data.</text>
</comment>
<accession>A0A6L2M3W9</accession>
<name>A0A6L2M3W9_TANCI</name>
<feature type="region of interest" description="Disordered" evidence="1">
    <location>
        <begin position="33"/>
        <end position="60"/>
    </location>
</feature>
<evidence type="ECO:0000313" key="2">
    <source>
        <dbReference type="EMBL" id="GEU67897.1"/>
    </source>
</evidence>
<sequence>MANSPLDHNEFALAAEAAPDNMNAWVEWDEEDLEMEEKEEEMDVDANEEGDGPEWIIPYEGVDPLNPPPPASDSEYEIKKATPMSPPPIPVDHKAEAATAGTGRLVPLTGRRLFTNTQIEKDDVRAENNRLRIMLDCSENCIRTTRRELDRATWHYHQLRDPYVAARDAATVPATDDDDPATLSRIDAIGYDDLYNFIKQCNYVLTLLVMNNENGYLLIYYLIIMSPKATSQAAIERLITQRVNAALEAERARQGLTDNIKGAVISSKPTSLNEAVRMAHALMEQKA</sequence>
<gene>
    <name evidence="2" type="ORF">Tci_039875</name>
</gene>
<protein>
    <recommendedName>
        <fullName evidence="3">Reverse transcriptase domain-containing protein</fullName>
    </recommendedName>
</protein>
<evidence type="ECO:0008006" key="3">
    <source>
        <dbReference type="Google" id="ProtNLM"/>
    </source>
</evidence>
<dbReference type="EMBL" id="BKCJ010005651">
    <property type="protein sequence ID" value="GEU67897.1"/>
    <property type="molecule type" value="Genomic_DNA"/>
</dbReference>
<proteinExistence type="predicted"/>
<organism evidence="2">
    <name type="scientific">Tanacetum cinerariifolium</name>
    <name type="common">Dalmatian daisy</name>
    <name type="synonym">Chrysanthemum cinerariifolium</name>
    <dbReference type="NCBI Taxonomy" id="118510"/>
    <lineage>
        <taxon>Eukaryota</taxon>
        <taxon>Viridiplantae</taxon>
        <taxon>Streptophyta</taxon>
        <taxon>Embryophyta</taxon>
        <taxon>Tracheophyta</taxon>
        <taxon>Spermatophyta</taxon>
        <taxon>Magnoliopsida</taxon>
        <taxon>eudicotyledons</taxon>
        <taxon>Gunneridae</taxon>
        <taxon>Pentapetalae</taxon>
        <taxon>asterids</taxon>
        <taxon>campanulids</taxon>
        <taxon>Asterales</taxon>
        <taxon>Asteraceae</taxon>
        <taxon>Asteroideae</taxon>
        <taxon>Anthemideae</taxon>
        <taxon>Anthemidinae</taxon>
        <taxon>Tanacetum</taxon>
    </lineage>
</organism>